<comment type="caution">
    <text evidence="1">The sequence shown here is derived from an EMBL/GenBank/DDBJ whole genome shotgun (WGS) entry which is preliminary data.</text>
</comment>
<proteinExistence type="predicted"/>
<organism evidence="1 2">
    <name type="scientific">Haemaphysalis longicornis</name>
    <name type="common">Bush tick</name>
    <dbReference type="NCBI Taxonomy" id="44386"/>
    <lineage>
        <taxon>Eukaryota</taxon>
        <taxon>Metazoa</taxon>
        <taxon>Ecdysozoa</taxon>
        <taxon>Arthropoda</taxon>
        <taxon>Chelicerata</taxon>
        <taxon>Arachnida</taxon>
        <taxon>Acari</taxon>
        <taxon>Parasitiformes</taxon>
        <taxon>Ixodida</taxon>
        <taxon>Ixodoidea</taxon>
        <taxon>Ixodidae</taxon>
        <taxon>Haemaphysalinae</taxon>
        <taxon>Haemaphysalis</taxon>
    </lineage>
</organism>
<dbReference type="InterPro" id="IPR036514">
    <property type="entry name" value="SGNH_hydro_sf"/>
</dbReference>
<accession>A0A9J6FBS9</accession>
<evidence type="ECO:0000313" key="1">
    <source>
        <dbReference type="EMBL" id="KAH9359580.1"/>
    </source>
</evidence>
<reference evidence="1 2" key="1">
    <citation type="journal article" date="2020" name="Cell">
        <title>Large-Scale Comparative Analyses of Tick Genomes Elucidate Their Genetic Diversity and Vector Capacities.</title>
        <authorList>
            <consortium name="Tick Genome and Microbiome Consortium (TIGMIC)"/>
            <person name="Jia N."/>
            <person name="Wang J."/>
            <person name="Shi W."/>
            <person name="Du L."/>
            <person name="Sun Y."/>
            <person name="Zhan W."/>
            <person name="Jiang J.F."/>
            <person name="Wang Q."/>
            <person name="Zhang B."/>
            <person name="Ji P."/>
            <person name="Bell-Sakyi L."/>
            <person name="Cui X.M."/>
            <person name="Yuan T.T."/>
            <person name="Jiang B.G."/>
            <person name="Yang W.F."/>
            <person name="Lam T.T."/>
            <person name="Chang Q.C."/>
            <person name="Ding S.J."/>
            <person name="Wang X.J."/>
            <person name="Zhu J.G."/>
            <person name="Ruan X.D."/>
            <person name="Zhao L."/>
            <person name="Wei J.T."/>
            <person name="Ye R.Z."/>
            <person name="Que T.C."/>
            <person name="Du C.H."/>
            <person name="Zhou Y.H."/>
            <person name="Cheng J.X."/>
            <person name="Dai P.F."/>
            <person name="Guo W.B."/>
            <person name="Han X.H."/>
            <person name="Huang E.J."/>
            <person name="Li L.F."/>
            <person name="Wei W."/>
            <person name="Gao Y.C."/>
            <person name="Liu J.Z."/>
            <person name="Shao H.Z."/>
            <person name="Wang X."/>
            <person name="Wang C.C."/>
            <person name="Yang T.C."/>
            <person name="Huo Q.B."/>
            <person name="Li W."/>
            <person name="Chen H.Y."/>
            <person name="Chen S.E."/>
            <person name="Zhou L.G."/>
            <person name="Ni X.B."/>
            <person name="Tian J.H."/>
            <person name="Sheng Y."/>
            <person name="Liu T."/>
            <person name="Pan Y.S."/>
            <person name="Xia L.Y."/>
            <person name="Li J."/>
            <person name="Zhao F."/>
            <person name="Cao W.C."/>
        </authorList>
    </citation>
    <scope>NUCLEOTIDE SEQUENCE [LARGE SCALE GENOMIC DNA]</scope>
    <source>
        <strain evidence="1">HaeL-2018</strain>
    </source>
</reference>
<dbReference type="VEuPathDB" id="VectorBase:HLOH_056264"/>
<name>A0A9J6FBS9_HAELO</name>
<dbReference type="EMBL" id="JABSTR010000001">
    <property type="protein sequence ID" value="KAH9359580.1"/>
    <property type="molecule type" value="Genomic_DNA"/>
</dbReference>
<keyword evidence="2" id="KW-1185">Reference proteome</keyword>
<dbReference type="Proteomes" id="UP000821853">
    <property type="component" value="Chromosome 1"/>
</dbReference>
<evidence type="ECO:0000313" key="2">
    <source>
        <dbReference type="Proteomes" id="UP000821853"/>
    </source>
</evidence>
<dbReference type="SUPFAM" id="SSF52266">
    <property type="entry name" value="SGNH hydrolase"/>
    <property type="match status" value="1"/>
</dbReference>
<dbReference type="AlphaFoldDB" id="A0A9J6FBS9"/>
<protein>
    <recommendedName>
        <fullName evidence="3">SGNH hydrolase-type esterase domain-containing protein</fullName>
    </recommendedName>
</protein>
<dbReference type="Gene3D" id="3.40.50.1110">
    <property type="entry name" value="SGNH hydrolase"/>
    <property type="match status" value="1"/>
</dbReference>
<gene>
    <name evidence="1" type="ORF">HPB48_022212</name>
</gene>
<sequence>MKVDRFATSVVDYGWWVLLLREYIAQVFCVCLVPRGVSLLVLHVGTNDIARTSAETAIQRCRTLLHHIKAERPDIGTIFVSLVLPRGPNERLRQPNLRRVGIINQEAHAFNCRLVDLCNEMAGVFYLDHAMQHFSPGMVLAVDGLHPNFTGVSLLSWNLYNLQPRKPQIGAGRDHALPRATVQPPPTSLHMDDTAFTWTIRPTPHAPVQLASCSQ</sequence>
<dbReference type="OrthoDB" id="8871915at2759"/>
<evidence type="ECO:0008006" key="3">
    <source>
        <dbReference type="Google" id="ProtNLM"/>
    </source>
</evidence>